<dbReference type="AlphaFoldDB" id="A0A4R6FYD0"/>
<evidence type="ECO:0000313" key="4">
    <source>
        <dbReference type="Proteomes" id="UP000295493"/>
    </source>
</evidence>
<organism evidence="3 4">
    <name type="scientific">Stakelama pacifica</name>
    <dbReference type="NCBI Taxonomy" id="517720"/>
    <lineage>
        <taxon>Bacteria</taxon>
        <taxon>Pseudomonadati</taxon>
        <taxon>Pseudomonadota</taxon>
        <taxon>Alphaproteobacteria</taxon>
        <taxon>Sphingomonadales</taxon>
        <taxon>Sphingomonadaceae</taxon>
        <taxon>Stakelama</taxon>
    </lineage>
</organism>
<name>A0A4R6FYD0_9SPHN</name>
<dbReference type="RefSeq" id="WP_133494245.1">
    <property type="nucleotide sequence ID" value="NZ_SNWD01000001.1"/>
</dbReference>
<dbReference type="Pfam" id="PF13561">
    <property type="entry name" value="adh_short_C2"/>
    <property type="match status" value="1"/>
</dbReference>
<dbReference type="PRINTS" id="PR00081">
    <property type="entry name" value="GDHRDH"/>
</dbReference>
<comment type="caution">
    <text evidence="3">The sequence shown here is derived from an EMBL/GenBank/DDBJ whole genome shotgun (WGS) entry which is preliminary data.</text>
</comment>
<comment type="similarity">
    <text evidence="1">Belongs to the short-chain dehydrogenases/reductases (SDR) family.</text>
</comment>
<evidence type="ECO:0000313" key="3">
    <source>
        <dbReference type="EMBL" id="TDN86971.1"/>
    </source>
</evidence>
<dbReference type="Gene3D" id="3.40.50.720">
    <property type="entry name" value="NAD(P)-binding Rossmann-like Domain"/>
    <property type="match status" value="1"/>
</dbReference>
<evidence type="ECO:0000256" key="2">
    <source>
        <dbReference type="ARBA" id="ARBA00023002"/>
    </source>
</evidence>
<dbReference type="PRINTS" id="PR00080">
    <property type="entry name" value="SDRFAMILY"/>
</dbReference>
<dbReference type="InterPro" id="IPR002347">
    <property type="entry name" value="SDR_fam"/>
</dbReference>
<dbReference type="SUPFAM" id="SSF51735">
    <property type="entry name" value="NAD(P)-binding Rossmann-fold domains"/>
    <property type="match status" value="1"/>
</dbReference>
<dbReference type="FunFam" id="3.40.50.720:FF:000084">
    <property type="entry name" value="Short-chain dehydrogenase reductase"/>
    <property type="match status" value="1"/>
</dbReference>
<dbReference type="PANTHER" id="PTHR24321">
    <property type="entry name" value="DEHYDROGENASES, SHORT CHAIN"/>
    <property type="match status" value="1"/>
</dbReference>
<dbReference type="NCBIfam" id="NF005559">
    <property type="entry name" value="PRK07231.1"/>
    <property type="match status" value="1"/>
</dbReference>
<reference evidence="3 4" key="1">
    <citation type="submission" date="2019-03" db="EMBL/GenBank/DDBJ databases">
        <title>Genomic Encyclopedia of Type Strains, Phase IV (KMG-IV): sequencing the most valuable type-strain genomes for metagenomic binning, comparative biology and taxonomic classification.</title>
        <authorList>
            <person name="Goeker M."/>
        </authorList>
    </citation>
    <scope>NUCLEOTIDE SEQUENCE [LARGE SCALE GENOMIC DNA]</scope>
    <source>
        <strain evidence="3 4">DSM 25059</strain>
    </source>
</reference>
<dbReference type="Proteomes" id="UP000295493">
    <property type="component" value="Unassembled WGS sequence"/>
</dbReference>
<dbReference type="EMBL" id="SNWD01000001">
    <property type="protein sequence ID" value="TDN86971.1"/>
    <property type="molecule type" value="Genomic_DNA"/>
</dbReference>
<dbReference type="PANTHER" id="PTHR24321:SF8">
    <property type="entry name" value="ESTRADIOL 17-BETA-DEHYDROGENASE 8-RELATED"/>
    <property type="match status" value="1"/>
</dbReference>
<accession>A0A4R6FYD0</accession>
<dbReference type="GO" id="GO:0016491">
    <property type="term" value="F:oxidoreductase activity"/>
    <property type="evidence" value="ECO:0007669"/>
    <property type="project" value="UniProtKB-KW"/>
</dbReference>
<dbReference type="InterPro" id="IPR036291">
    <property type="entry name" value="NAD(P)-bd_dom_sf"/>
</dbReference>
<keyword evidence="4" id="KW-1185">Reference proteome</keyword>
<proteinExistence type="inferred from homology"/>
<sequence>MGRVSGKVALVTGAAMGMGKSHSELLAREGAHVFVTDREAAAGEAVAKGIVAAGGKADFIKHDVTSEDDWSKLIDAVRAKAGRLDILVNNAGILILKALHETSPEEFDRVMNVNVKGVYLGIRAAVPLMKESGKASIINISSIYGIAGAAMAGAYISSKGAVRLMTKSCAVDLADTGIRVNSIHPGVIDTPMTKDLLHAAPEAREALLGPTLLKRPCQPEEVSNAVLFLASDEASFVHGAELVVDGGYTAN</sequence>
<keyword evidence="2" id="KW-0560">Oxidoreductase</keyword>
<dbReference type="OrthoDB" id="5457012at2"/>
<gene>
    <name evidence="3" type="ORF">EV664_101550</name>
</gene>
<evidence type="ECO:0000256" key="1">
    <source>
        <dbReference type="ARBA" id="ARBA00006484"/>
    </source>
</evidence>
<protein>
    <submittedName>
        <fullName evidence="3">Cyclopentanol dehydrogenase</fullName>
    </submittedName>
</protein>